<protein>
    <submittedName>
        <fullName evidence="2">Uncharacterized protein</fullName>
    </submittedName>
</protein>
<keyword evidence="1" id="KW-0812">Transmembrane</keyword>
<comment type="caution">
    <text evidence="2">The sequence shown here is derived from an EMBL/GenBank/DDBJ whole genome shotgun (WGS) entry which is preliminary data.</text>
</comment>
<keyword evidence="3" id="KW-1185">Reference proteome</keyword>
<evidence type="ECO:0000256" key="1">
    <source>
        <dbReference type="SAM" id="Phobius"/>
    </source>
</evidence>
<evidence type="ECO:0000313" key="2">
    <source>
        <dbReference type="EMBL" id="KAJ4429529.1"/>
    </source>
</evidence>
<evidence type="ECO:0000313" key="3">
    <source>
        <dbReference type="Proteomes" id="UP001148838"/>
    </source>
</evidence>
<accession>A0ABQ8S6M4</accession>
<sequence length="457" mass="49845">MNQGSSTESYPAFARIGLRENPGINLNQVTCPDRNSNPGQLVSRPDALAVTPQVWTVSMSSSVHLLGRDSTSIGSYLSPLGVPTYTRQNRQQRHHWFSDFVNILFLFTDVTTPTTSATTTTTTTTPITHIITPTTTDTTSSINSTITIIIIIIIGATTAIHDIVITIIIIIKTTVTIIPHTTSITVTEAFATTDIVAVIDTITVTTDTITAITGTITNKTGDITTITETIITTNIITVTGTGNIATDVCIIRTGTIATITDTVITVTGNITITTDITTIYECISITTDTIITITNTIINTIYIIIITITDIDINTTITGTINIATDNFTGESSITLCTLHGSKKKILKSLKITSELSRSERKWMEVKNRTKYFPKNLILKNPQPLFLSQSESPSFTAVQNNRIPTRNTILRWVASFRITGSTLKKKSPGRNSIALRLSEATQVYVILTYPPLRFGER</sequence>
<proteinExistence type="predicted"/>
<dbReference type="Proteomes" id="UP001148838">
    <property type="component" value="Unassembled WGS sequence"/>
</dbReference>
<dbReference type="EMBL" id="JAJSOF020000033">
    <property type="protein sequence ID" value="KAJ4429529.1"/>
    <property type="molecule type" value="Genomic_DNA"/>
</dbReference>
<keyword evidence="1" id="KW-1133">Transmembrane helix</keyword>
<keyword evidence="1" id="KW-0472">Membrane</keyword>
<name>A0ABQ8S6M4_PERAM</name>
<feature type="transmembrane region" description="Helical" evidence="1">
    <location>
        <begin position="146"/>
        <end position="171"/>
    </location>
</feature>
<reference evidence="2 3" key="1">
    <citation type="journal article" date="2022" name="Allergy">
        <title>Genome assembly and annotation of Periplaneta americana reveal a comprehensive cockroach allergen profile.</title>
        <authorList>
            <person name="Wang L."/>
            <person name="Xiong Q."/>
            <person name="Saelim N."/>
            <person name="Wang L."/>
            <person name="Nong W."/>
            <person name="Wan A.T."/>
            <person name="Shi M."/>
            <person name="Liu X."/>
            <person name="Cao Q."/>
            <person name="Hui J.H.L."/>
            <person name="Sookrung N."/>
            <person name="Leung T.F."/>
            <person name="Tungtrongchitr A."/>
            <person name="Tsui S.K.W."/>
        </authorList>
    </citation>
    <scope>NUCLEOTIDE SEQUENCE [LARGE SCALE GENOMIC DNA]</scope>
    <source>
        <strain evidence="2">PWHHKU_190912</strain>
    </source>
</reference>
<organism evidence="2 3">
    <name type="scientific">Periplaneta americana</name>
    <name type="common">American cockroach</name>
    <name type="synonym">Blatta americana</name>
    <dbReference type="NCBI Taxonomy" id="6978"/>
    <lineage>
        <taxon>Eukaryota</taxon>
        <taxon>Metazoa</taxon>
        <taxon>Ecdysozoa</taxon>
        <taxon>Arthropoda</taxon>
        <taxon>Hexapoda</taxon>
        <taxon>Insecta</taxon>
        <taxon>Pterygota</taxon>
        <taxon>Neoptera</taxon>
        <taxon>Polyneoptera</taxon>
        <taxon>Dictyoptera</taxon>
        <taxon>Blattodea</taxon>
        <taxon>Blattoidea</taxon>
        <taxon>Blattidae</taxon>
        <taxon>Blattinae</taxon>
        <taxon>Periplaneta</taxon>
    </lineage>
</organism>
<gene>
    <name evidence="2" type="ORF">ANN_21698</name>
</gene>